<sequence length="21" mass="2386">MQKSNLKPLCPPTLIPELLHL</sequence>
<proteinExistence type="predicted"/>
<evidence type="ECO:0000313" key="1">
    <source>
        <dbReference type="EMBL" id="JAH01117.1"/>
    </source>
</evidence>
<accession>A0A0E9PA15</accession>
<organism evidence="1">
    <name type="scientific">Anguilla anguilla</name>
    <name type="common">European freshwater eel</name>
    <name type="synonym">Muraena anguilla</name>
    <dbReference type="NCBI Taxonomy" id="7936"/>
    <lineage>
        <taxon>Eukaryota</taxon>
        <taxon>Metazoa</taxon>
        <taxon>Chordata</taxon>
        <taxon>Craniata</taxon>
        <taxon>Vertebrata</taxon>
        <taxon>Euteleostomi</taxon>
        <taxon>Actinopterygii</taxon>
        <taxon>Neopterygii</taxon>
        <taxon>Teleostei</taxon>
        <taxon>Anguilliformes</taxon>
        <taxon>Anguillidae</taxon>
        <taxon>Anguilla</taxon>
    </lineage>
</organism>
<reference evidence="1" key="2">
    <citation type="journal article" date="2015" name="Fish Shellfish Immunol.">
        <title>Early steps in the European eel (Anguilla anguilla)-Vibrio vulnificus interaction in the gills: Role of the RtxA13 toxin.</title>
        <authorList>
            <person name="Callol A."/>
            <person name="Pajuelo D."/>
            <person name="Ebbesson L."/>
            <person name="Teles M."/>
            <person name="MacKenzie S."/>
            <person name="Amaro C."/>
        </authorList>
    </citation>
    <scope>NUCLEOTIDE SEQUENCE</scope>
</reference>
<dbReference type="EMBL" id="GBXM01107460">
    <property type="protein sequence ID" value="JAH01117.1"/>
    <property type="molecule type" value="Transcribed_RNA"/>
</dbReference>
<reference evidence="1" key="1">
    <citation type="submission" date="2014-11" db="EMBL/GenBank/DDBJ databases">
        <authorList>
            <person name="Amaro Gonzalez C."/>
        </authorList>
    </citation>
    <scope>NUCLEOTIDE SEQUENCE</scope>
</reference>
<dbReference type="AlphaFoldDB" id="A0A0E9PA15"/>
<name>A0A0E9PA15_ANGAN</name>
<protein>
    <submittedName>
        <fullName evidence="1">Uncharacterized protein</fullName>
    </submittedName>
</protein>